<evidence type="ECO:0000259" key="1">
    <source>
        <dbReference type="Pfam" id="PF00534"/>
    </source>
</evidence>
<comment type="caution">
    <text evidence="2">The sequence shown here is derived from an EMBL/GenBank/DDBJ whole genome shotgun (WGS) entry which is preliminary data.</text>
</comment>
<dbReference type="Proteomes" id="UP001565200">
    <property type="component" value="Unassembled WGS sequence"/>
</dbReference>
<dbReference type="Gene3D" id="3.40.50.2000">
    <property type="entry name" value="Glycogen Phosphorylase B"/>
    <property type="match status" value="1"/>
</dbReference>
<evidence type="ECO:0000313" key="2">
    <source>
        <dbReference type="EMBL" id="MEY8244095.1"/>
    </source>
</evidence>
<reference evidence="2 3" key="1">
    <citation type="submission" date="2024-03" db="EMBL/GenBank/DDBJ databases">
        <title>Mouse gut bacterial collection (mGBC) of GemPharmatech.</title>
        <authorList>
            <person name="He Y."/>
            <person name="Dong L."/>
            <person name="Wu D."/>
            <person name="Gao X."/>
            <person name="Lin Z."/>
        </authorList>
    </citation>
    <scope>NUCLEOTIDE SEQUENCE [LARGE SCALE GENOMIC DNA]</scope>
    <source>
        <strain evidence="2 3">54-13</strain>
    </source>
</reference>
<dbReference type="RefSeq" id="WP_369863042.1">
    <property type="nucleotide sequence ID" value="NZ_JBCLPP010000001.1"/>
</dbReference>
<dbReference type="Pfam" id="PF00534">
    <property type="entry name" value="Glycos_transf_1"/>
    <property type="match status" value="1"/>
</dbReference>
<organism evidence="2 3">
    <name type="scientific">Heminiphilus faecis</name>
    <dbReference type="NCBI Taxonomy" id="2601703"/>
    <lineage>
        <taxon>Bacteria</taxon>
        <taxon>Pseudomonadati</taxon>
        <taxon>Bacteroidota</taxon>
        <taxon>Bacteroidia</taxon>
        <taxon>Bacteroidales</taxon>
        <taxon>Muribaculaceae</taxon>
        <taxon>Heminiphilus</taxon>
    </lineage>
</organism>
<proteinExistence type="predicted"/>
<protein>
    <submittedName>
        <fullName evidence="2">Glycosyltransferase family 1 protein</fullName>
    </submittedName>
</protein>
<dbReference type="PANTHER" id="PTHR46401:SF8">
    <property type="entry name" value="BLL6006 PROTEIN"/>
    <property type="match status" value="1"/>
</dbReference>
<accession>A0ABV4CRU4</accession>
<name>A0ABV4CRU4_9BACT</name>
<dbReference type="InterPro" id="IPR001296">
    <property type="entry name" value="Glyco_trans_1"/>
</dbReference>
<evidence type="ECO:0000313" key="3">
    <source>
        <dbReference type="Proteomes" id="UP001565200"/>
    </source>
</evidence>
<dbReference type="PANTHER" id="PTHR46401">
    <property type="entry name" value="GLYCOSYLTRANSFERASE WBBK-RELATED"/>
    <property type="match status" value="1"/>
</dbReference>
<feature type="domain" description="Glycosyl transferase family 1" evidence="1">
    <location>
        <begin position="201"/>
        <end position="358"/>
    </location>
</feature>
<dbReference type="EMBL" id="JBCLPP010000001">
    <property type="protein sequence ID" value="MEY8244095.1"/>
    <property type="molecule type" value="Genomic_DNA"/>
</dbReference>
<keyword evidence="3" id="KW-1185">Reference proteome</keyword>
<gene>
    <name evidence="2" type="ORF">AAK873_00520</name>
</gene>
<dbReference type="CDD" id="cd03809">
    <property type="entry name" value="GT4_MtfB-like"/>
    <property type="match status" value="1"/>
</dbReference>
<dbReference type="SUPFAM" id="SSF53756">
    <property type="entry name" value="UDP-Glycosyltransferase/glycogen phosphorylase"/>
    <property type="match status" value="1"/>
</dbReference>
<sequence length="384" mass="44979">MAQRKRIALIFNVNKNWMGGTYYILNLINALNTLPDRDKPEILLLCQTEDDYKYAWEYTSYPHLSCRLTFKPKRFDMTKIVNRIYNKIFHNGNLLYLRRFDEKVDVIYPVLEKYQLKSPSPILHWIPDFQELHFPEYFSKFGLKYRKAKNKALFSSGNPVVFSSYDALKDAHEFYPESKNVKTPVLHFASEIPQYDINNKNAIFKKFNIDRPFLLCANQLWVHKNHMTLFKAVNLIKQQGHDILVLCSGGKKDHRNPEYHDSLEKYISDNNLSDNIKLLGLIERDELVCLMNECISIVQPSLFEGWNTGVEEAKAINKYLILSDIPVHREQVTQNATFFNPYDETELSEKLLNAYKSAPSVVETDYNRDIHKVAKDFISIIDNC</sequence>